<dbReference type="EMBL" id="KZ451930">
    <property type="protein sequence ID" value="PKA61381.1"/>
    <property type="molecule type" value="Genomic_DNA"/>
</dbReference>
<evidence type="ECO:0000313" key="2">
    <source>
        <dbReference type="Proteomes" id="UP000236161"/>
    </source>
</evidence>
<dbReference type="Proteomes" id="UP000236161">
    <property type="component" value="Unassembled WGS sequence"/>
</dbReference>
<proteinExistence type="predicted"/>
<evidence type="ECO:0000313" key="1">
    <source>
        <dbReference type="EMBL" id="PKA61381.1"/>
    </source>
</evidence>
<name>A0A2I0B0R2_9ASPA</name>
<sequence>MPVSSSRVLAKASPIGDNAVGLGALPLSCCPHALKPEGAFISSIRSIAAFFHFINLEANSAVGSPIFVGSWYHLVPVLQFCRFPGFGSSVL</sequence>
<organism evidence="1 2">
    <name type="scientific">Apostasia shenzhenica</name>
    <dbReference type="NCBI Taxonomy" id="1088818"/>
    <lineage>
        <taxon>Eukaryota</taxon>
        <taxon>Viridiplantae</taxon>
        <taxon>Streptophyta</taxon>
        <taxon>Embryophyta</taxon>
        <taxon>Tracheophyta</taxon>
        <taxon>Spermatophyta</taxon>
        <taxon>Magnoliopsida</taxon>
        <taxon>Liliopsida</taxon>
        <taxon>Asparagales</taxon>
        <taxon>Orchidaceae</taxon>
        <taxon>Apostasioideae</taxon>
        <taxon>Apostasia</taxon>
    </lineage>
</organism>
<accession>A0A2I0B0R2</accession>
<keyword evidence="2" id="KW-1185">Reference proteome</keyword>
<gene>
    <name evidence="1" type="ORF">AXF42_Ash014297</name>
</gene>
<dbReference type="AlphaFoldDB" id="A0A2I0B0R2"/>
<reference evidence="1 2" key="1">
    <citation type="journal article" date="2017" name="Nature">
        <title>The Apostasia genome and the evolution of orchids.</title>
        <authorList>
            <person name="Zhang G.Q."/>
            <person name="Liu K.W."/>
            <person name="Li Z."/>
            <person name="Lohaus R."/>
            <person name="Hsiao Y.Y."/>
            <person name="Niu S.C."/>
            <person name="Wang J.Y."/>
            <person name="Lin Y.C."/>
            <person name="Xu Q."/>
            <person name="Chen L.J."/>
            <person name="Yoshida K."/>
            <person name="Fujiwara S."/>
            <person name="Wang Z.W."/>
            <person name="Zhang Y.Q."/>
            <person name="Mitsuda N."/>
            <person name="Wang M."/>
            <person name="Liu G.H."/>
            <person name="Pecoraro L."/>
            <person name="Huang H.X."/>
            <person name="Xiao X.J."/>
            <person name="Lin M."/>
            <person name="Wu X.Y."/>
            <person name="Wu W.L."/>
            <person name="Chen Y.Y."/>
            <person name="Chang S.B."/>
            <person name="Sakamoto S."/>
            <person name="Ohme-Takagi M."/>
            <person name="Yagi M."/>
            <person name="Zeng S.J."/>
            <person name="Shen C.Y."/>
            <person name="Yeh C.M."/>
            <person name="Luo Y.B."/>
            <person name="Tsai W.C."/>
            <person name="Van de Peer Y."/>
            <person name="Liu Z.J."/>
        </authorList>
    </citation>
    <scope>NUCLEOTIDE SEQUENCE [LARGE SCALE GENOMIC DNA]</scope>
    <source>
        <strain evidence="2">cv. Shenzhen</strain>
        <tissue evidence="1">Stem</tissue>
    </source>
</reference>
<protein>
    <submittedName>
        <fullName evidence="1">Uncharacterized protein</fullName>
    </submittedName>
</protein>